<dbReference type="RefSeq" id="XP_052904736.1">
    <property type="nucleotide sequence ID" value="XM_053048931.1"/>
</dbReference>
<comment type="caution">
    <text evidence="1">The sequence shown here is derived from an EMBL/GenBank/DDBJ whole genome shotgun (WGS) entry which is preliminary data.</text>
</comment>
<organism evidence="1 2">
    <name type="scientific">Nematocida ausubeli (strain ATCC PRA-371 / ERTm2)</name>
    <name type="common">Nematode killer fungus</name>
    <dbReference type="NCBI Taxonomy" id="1913371"/>
    <lineage>
        <taxon>Eukaryota</taxon>
        <taxon>Fungi</taxon>
        <taxon>Fungi incertae sedis</taxon>
        <taxon>Microsporidia</taxon>
        <taxon>Nematocida</taxon>
    </lineage>
</organism>
<proteinExistence type="predicted"/>
<dbReference type="GeneID" id="77676270"/>
<keyword evidence="2" id="KW-1185">Reference proteome</keyword>
<dbReference type="OrthoDB" id="2187114at2759"/>
<dbReference type="AlphaFoldDB" id="A0A086J213"/>
<name>A0A086J213_NEMA1</name>
<evidence type="ECO:0000313" key="2">
    <source>
        <dbReference type="Proteomes" id="UP000054524"/>
    </source>
</evidence>
<reference evidence="1 2" key="1">
    <citation type="journal article" date="2014" name="Genome Announc.">
        <title>Genome Sequence of the Microsporidian Species Nematocida sp1 Strain ERTm6 (ATCC PRA-372).</title>
        <authorList>
            <person name="Bakowski M.A."/>
            <person name="Priest M."/>
            <person name="Young S."/>
            <person name="Cuomo C.A."/>
            <person name="Troemel E.R."/>
        </authorList>
    </citation>
    <scope>NUCLEOTIDE SEQUENCE [LARGE SCALE GENOMIC DNA]</scope>
    <source>
        <strain evidence="1 2">ERTm6</strain>
    </source>
</reference>
<dbReference type="HOGENOM" id="CLU_990761_0_0_1"/>
<dbReference type="Proteomes" id="UP000054524">
    <property type="component" value="Unassembled WGS sequence"/>
</dbReference>
<dbReference type="EMBL" id="AKIJ01000003">
    <property type="protein sequence ID" value="KFG26181.1"/>
    <property type="molecule type" value="Genomic_DNA"/>
</dbReference>
<gene>
    <name evidence="1" type="ORF">NESG_01297</name>
</gene>
<accession>A0A086J213</accession>
<evidence type="ECO:0000313" key="1">
    <source>
        <dbReference type="EMBL" id="KFG26181.1"/>
    </source>
</evidence>
<protein>
    <submittedName>
        <fullName evidence="1">Uncharacterized protein</fullName>
    </submittedName>
</protein>
<sequence>MTIRPIKKIKVAEAAKPDEVLPEDPFAGLTTVPEYLNMAYTQEIETRYISLIETLILRVKSEESQKIWIYGPKKISDHIIEILSNAAAMQVEILQKKLIFDPANIYLMDLSHTSIKSSRSVLYRILERTSPLSIQKNKFIFQIPRVVDMMKLDKRIVSRMDGVKAYVKELTEKEYFKIFSRVLEVLKIKEKEYCAKSVVLDLATIQKGLDDFVHSAYLVDNSYEGMSIKFYKYLYGVQEPNPYKMLSSVHLIILMAATVKRVTLCSVFEEFERRVANVPHFKKVSKDCVFRRLTDLMSLNLVARGYFTSDRLELEAEILSRDEIYLKVMLERVKKFWTNRV</sequence>